<dbReference type="Proteomes" id="UP000269721">
    <property type="component" value="Unassembled WGS sequence"/>
</dbReference>
<proteinExistence type="predicted"/>
<dbReference type="AlphaFoldDB" id="A0A4P9WK20"/>
<organism evidence="1 2">
    <name type="scientific">Blyttiomyces helicus</name>
    <dbReference type="NCBI Taxonomy" id="388810"/>
    <lineage>
        <taxon>Eukaryota</taxon>
        <taxon>Fungi</taxon>
        <taxon>Fungi incertae sedis</taxon>
        <taxon>Chytridiomycota</taxon>
        <taxon>Chytridiomycota incertae sedis</taxon>
        <taxon>Chytridiomycetes</taxon>
        <taxon>Chytridiomycetes incertae sedis</taxon>
        <taxon>Blyttiomyces</taxon>
    </lineage>
</organism>
<keyword evidence="2" id="KW-1185">Reference proteome</keyword>
<reference evidence="2" key="1">
    <citation type="journal article" date="2018" name="Nat. Microbiol.">
        <title>Leveraging single-cell genomics to expand the fungal tree of life.</title>
        <authorList>
            <person name="Ahrendt S.R."/>
            <person name="Quandt C.A."/>
            <person name="Ciobanu D."/>
            <person name="Clum A."/>
            <person name="Salamov A."/>
            <person name="Andreopoulos B."/>
            <person name="Cheng J.F."/>
            <person name="Woyke T."/>
            <person name="Pelin A."/>
            <person name="Henrissat B."/>
            <person name="Reynolds N.K."/>
            <person name="Benny G.L."/>
            <person name="Smith M.E."/>
            <person name="James T.Y."/>
            <person name="Grigoriev I.V."/>
        </authorList>
    </citation>
    <scope>NUCLEOTIDE SEQUENCE [LARGE SCALE GENOMIC DNA]</scope>
</reference>
<gene>
    <name evidence="1" type="ORF">BDK51DRAFT_33211</name>
</gene>
<name>A0A4P9WK20_9FUNG</name>
<sequence length="138" mass="15208">MDKAIVGLLKPRGTLDSIATFAMMSRTCSPKRLTVVPNMDTSIFTITIPKKVNMDQAMGHLQTPIPATFRCFMNITDNNEDVPCPALSIRTLDPTPDTLLLQLLGLLLASIAQNKKAPPFKIYDLITERLLAQTRGPL</sequence>
<dbReference type="EMBL" id="KZ994518">
    <property type="protein sequence ID" value="RKO92732.1"/>
    <property type="molecule type" value="Genomic_DNA"/>
</dbReference>
<accession>A0A4P9WK20</accession>
<protein>
    <submittedName>
        <fullName evidence="1">Uncharacterized protein</fullName>
    </submittedName>
</protein>
<evidence type="ECO:0000313" key="2">
    <source>
        <dbReference type="Proteomes" id="UP000269721"/>
    </source>
</evidence>
<evidence type="ECO:0000313" key="1">
    <source>
        <dbReference type="EMBL" id="RKO92732.1"/>
    </source>
</evidence>